<evidence type="ECO:0000256" key="4">
    <source>
        <dbReference type="ARBA" id="ARBA00022448"/>
    </source>
</evidence>
<evidence type="ECO:0000256" key="5">
    <source>
        <dbReference type="ARBA" id="ARBA00022692"/>
    </source>
</evidence>
<evidence type="ECO:0000313" key="15">
    <source>
        <dbReference type="EMBL" id="KAH6596279.1"/>
    </source>
</evidence>
<feature type="transmembrane region" description="Helical" evidence="14">
    <location>
        <begin position="192"/>
        <end position="212"/>
    </location>
</feature>
<keyword evidence="5 14" id="KW-0812">Transmembrane</keyword>
<dbReference type="PANTHER" id="PTHR13269">
    <property type="entry name" value="NUCLEOPORIN NDC1"/>
    <property type="match status" value="1"/>
</dbReference>
<evidence type="ECO:0000256" key="6">
    <source>
        <dbReference type="ARBA" id="ARBA00022816"/>
    </source>
</evidence>
<feature type="transmembrane region" description="Helical" evidence="14">
    <location>
        <begin position="93"/>
        <end position="115"/>
    </location>
</feature>
<keyword evidence="9" id="KW-0811">Translocation</keyword>
<keyword evidence="6" id="KW-0509">mRNA transport</keyword>
<evidence type="ECO:0000256" key="14">
    <source>
        <dbReference type="SAM" id="Phobius"/>
    </source>
</evidence>
<evidence type="ECO:0000256" key="13">
    <source>
        <dbReference type="SAM" id="MobiDB-lite"/>
    </source>
</evidence>
<evidence type="ECO:0000256" key="2">
    <source>
        <dbReference type="ARBA" id="ARBA00004567"/>
    </source>
</evidence>
<comment type="subcellular location">
    <subcellularLocation>
        <location evidence="1">Nucleus membrane</location>
        <topology evidence="1">Multi-pass membrane protein</topology>
    </subcellularLocation>
    <subcellularLocation>
        <location evidence="2">Nucleus</location>
        <location evidence="2">Nuclear pore complex</location>
    </subcellularLocation>
</comment>
<feature type="compositionally biased region" description="Polar residues" evidence="13">
    <location>
        <begin position="352"/>
        <end position="367"/>
    </location>
</feature>
<comment type="caution">
    <text evidence="15">The sequence shown here is derived from an EMBL/GenBank/DDBJ whole genome shotgun (WGS) entry which is preliminary data.</text>
</comment>
<keyword evidence="4" id="KW-0813">Transport</keyword>
<evidence type="ECO:0000313" key="16">
    <source>
        <dbReference type="Proteomes" id="UP001648503"/>
    </source>
</evidence>
<evidence type="ECO:0000256" key="11">
    <source>
        <dbReference type="ARBA" id="ARBA00023136"/>
    </source>
</evidence>
<keyword evidence="12" id="KW-0539">Nucleus</keyword>
<evidence type="ECO:0000256" key="9">
    <source>
        <dbReference type="ARBA" id="ARBA00023010"/>
    </source>
</evidence>
<gene>
    <name evidence="15" type="ORF">BASA50_005323</name>
</gene>
<comment type="similarity">
    <text evidence="3">Belongs to the NDC1 family.</text>
</comment>
<organism evidence="15 16">
    <name type="scientific">Batrachochytrium salamandrivorans</name>
    <dbReference type="NCBI Taxonomy" id="1357716"/>
    <lineage>
        <taxon>Eukaryota</taxon>
        <taxon>Fungi</taxon>
        <taxon>Fungi incertae sedis</taxon>
        <taxon>Chytridiomycota</taxon>
        <taxon>Chytridiomycota incertae sedis</taxon>
        <taxon>Chytridiomycetes</taxon>
        <taxon>Rhizophydiales</taxon>
        <taxon>Rhizophydiales incertae sedis</taxon>
        <taxon>Batrachochytrium</taxon>
    </lineage>
</organism>
<keyword evidence="7" id="KW-0653">Protein transport</keyword>
<dbReference type="EMBL" id="JAFCIX010000242">
    <property type="protein sequence ID" value="KAH6596279.1"/>
    <property type="molecule type" value="Genomic_DNA"/>
</dbReference>
<feature type="compositionally biased region" description="Polar residues" evidence="13">
    <location>
        <begin position="380"/>
        <end position="389"/>
    </location>
</feature>
<evidence type="ECO:0000256" key="3">
    <source>
        <dbReference type="ARBA" id="ARBA00005760"/>
    </source>
</evidence>
<keyword evidence="16" id="KW-1185">Reference proteome</keyword>
<feature type="region of interest" description="Disordered" evidence="13">
    <location>
        <begin position="351"/>
        <end position="397"/>
    </location>
</feature>
<dbReference type="PANTHER" id="PTHR13269:SF6">
    <property type="entry name" value="NUCLEOPORIN NDC1"/>
    <property type="match status" value="1"/>
</dbReference>
<accession>A0ABQ8FGJ5</accession>
<evidence type="ECO:0000256" key="12">
    <source>
        <dbReference type="ARBA" id="ARBA00023242"/>
    </source>
</evidence>
<evidence type="ECO:0000256" key="8">
    <source>
        <dbReference type="ARBA" id="ARBA00022989"/>
    </source>
</evidence>
<evidence type="ECO:0000256" key="10">
    <source>
        <dbReference type="ARBA" id="ARBA00023132"/>
    </source>
</evidence>
<feature type="transmembrane region" description="Helical" evidence="14">
    <location>
        <begin position="20"/>
        <end position="41"/>
    </location>
</feature>
<evidence type="ECO:0000256" key="7">
    <source>
        <dbReference type="ARBA" id="ARBA00022927"/>
    </source>
</evidence>
<name>A0ABQ8FGJ5_9FUNG</name>
<proteinExistence type="inferred from homology"/>
<keyword evidence="10" id="KW-0906">Nuclear pore complex</keyword>
<dbReference type="Proteomes" id="UP001648503">
    <property type="component" value="Unassembled WGS sequence"/>
</dbReference>
<keyword evidence="8 14" id="KW-1133">Transmembrane helix</keyword>
<reference evidence="15 16" key="1">
    <citation type="submission" date="2021-02" db="EMBL/GenBank/DDBJ databases">
        <title>Variation within the Batrachochytrium salamandrivorans European outbreak.</title>
        <authorList>
            <person name="Kelly M."/>
            <person name="Pasmans F."/>
            <person name="Shea T.P."/>
            <person name="Munoz J.F."/>
            <person name="Carranza S."/>
            <person name="Cuomo C.A."/>
            <person name="Martel A."/>
        </authorList>
    </citation>
    <scope>NUCLEOTIDE SEQUENCE [LARGE SCALE GENOMIC DNA]</scope>
    <source>
        <strain evidence="15 16">AMFP18/2</strain>
    </source>
</reference>
<protein>
    <submittedName>
        <fullName evidence="15">Uncharacterized protein</fullName>
    </submittedName>
</protein>
<sequence>MAFDAAVQPLVDKRMAGTVLHTALGVLICSFIFLLTPGDIYTLGFGKLFSSNLVLLSILSAILLVPIVLFRKATIQVSSMVFPNNLQWIYHTFNIRVVVSVLLHFIVAGSIAYFYHSVRHGVYPALLRPKGIYAPPDLNPKYVYMTGVHLVLGPSYALHRYFNQADQLRFPPIQRSPLLWFKSAVAKSIVRGVRLGFIVSFMFWLSFVIIGWPLQYTIAAGIQFWSTILGNTSSVLLICLPNVQLFLRATSTAAYTFVLLEIAHDQFAMHLTSVILNAPNLKLLISSLNENLSPYSKYLLMFQINWAVQFSPVLRQQIFNDVDTVRPAWKSISVALMTRLEELRVAFEDSMVQPSPAMNSSSGTADSQSEKRESELSFPDATQTNQPRSISPAKTGAIYPAPRSSFLRNATTIMLDPLTPGGEIFMTEGRKAELIQGTLMPKAEQEIPTLLRRKPHHNIPHFDEAHISKQAITNFKPALPGSQELINAFAYQAVRLPYGAYILGETVVRRAACITKDIQLNIWTIEALSGLAVASSREDKYGMVHRDIPRF</sequence>
<dbReference type="Pfam" id="PF09531">
    <property type="entry name" value="Ndc1_Nup"/>
    <property type="match status" value="1"/>
</dbReference>
<dbReference type="InterPro" id="IPR019049">
    <property type="entry name" value="Nucleoporin_prot_Ndc1/Nup"/>
</dbReference>
<keyword evidence="11 14" id="KW-0472">Membrane</keyword>
<evidence type="ECO:0000256" key="1">
    <source>
        <dbReference type="ARBA" id="ARBA00004232"/>
    </source>
</evidence>
<feature type="transmembrane region" description="Helical" evidence="14">
    <location>
        <begin position="218"/>
        <end position="240"/>
    </location>
</feature>
<feature type="transmembrane region" description="Helical" evidence="14">
    <location>
        <begin position="53"/>
        <end position="73"/>
    </location>
</feature>